<evidence type="ECO:0000313" key="2">
    <source>
        <dbReference type="EMBL" id="TCJ95701.1"/>
    </source>
</evidence>
<evidence type="ECO:0000259" key="1">
    <source>
        <dbReference type="Pfam" id="PF05305"/>
    </source>
</evidence>
<comment type="caution">
    <text evidence="2">The sequence shown here is derived from an EMBL/GenBank/DDBJ whole genome shotgun (WGS) entry which is preliminary data.</text>
</comment>
<dbReference type="EMBL" id="SMFR01000003">
    <property type="protein sequence ID" value="TCJ95701.1"/>
    <property type="molecule type" value="Genomic_DNA"/>
</dbReference>
<dbReference type="AlphaFoldDB" id="A0A4R1FWE2"/>
<gene>
    <name evidence="2" type="ORF">DFR71_4616</name>
</gene>
<name>A0A4R1FWE2_9NOCA</name>
<keyword evidence="3" id="KW-1185">Reference proteome</keyword>
<sequence>MLIPLLEIRGSTMFAGRIQLRANVVVVSLAVVVLGAAVAGCDPTTGPRTAEAAEISAVEASFLEEIKINDATLPGKSAKEMVAAGHATCEHLRGGVSVLDETTAVEQTYQFDHGPLFVSAATTNLCPDFAS</sequence>
<dbReference type="Proteomes" id="UP000294856">
    <property type="component" value="Unassembled WGS sequence"/>
</dbReference>
<protein>
    <submittedName>
        <fullName evidence="2">Uncharacterized protein DUF732</fullName>
    </submittedName>
</protein>
<proteinExistence type="predicted"/>
<reference evidence="2 3" key="1">
    <citation type="submission" date="2019-03" db="EMBL/GenBank/DDBJ databases">
        <title>Genomic Encyclopedia of Type Strains, Phase IV (KMG-IV): sequencing the most valuable type-strain genomes for metagenomic binning, comparative biology and taxonomic classification.</title>
        <authorList>
            <person name="Goeker M."/>
        </authorList>
    </citation>
    <scope>NUCLEOTIDE SEQUENCE [LARGE SCALE GENOMIC DNA]</scope>
    <source>
        <strain evidence="2 3">DSM 44684</strain>
    </source>
</reference>
<feature type="domain" description="DUF732" evidence="1">
    <location>
        <begin position="60"/>
        <end position="128"/>
    </location>
</feature>
<dbReference type="Pfam" id="PF05305">
    <property type="entry name" value="DUF732"/>
    <property type="match status" value="1"/>
</dbReference>
<accession>A0A4R1FWE2</accession>
<organism evidence="2 3">
    <name type="scientific">Nocardia alba</name>
    <dbReference type="NCBI Taxonomy" id="225051"/>
    <lineage>
        <taxon>Bacteria</taxon>
        <taxon>Bacillati</taxon>
        <taxon>Actinomycetota</taxon>
        <taxon>Actinomycetes</taxon>
        <taxon>Mycobacteriales</taxon>
        <taxon>Nocardiaceae</taxon>
        <taxon>Nocardia</taxon>
    </lineage>
</organism>
<dbReference type="InterPro" id="IPR007969">
    <property type="entry name" value="DUF732"/>
</dbReference>
<evidence type="ECO:0000313" key="3">
    <source>
        <dbReference type="Proteomes" id="UP000294856"/>
    </source>
</evidence>